<reference evidence="2" key="2">
    <citation type="submission" date="2022-01" db="EMBL/GenBank/DDBJ databases">
        <authorList>
            <person name="Yamashiro T."/>
            <person name="Shiraishi A."/>
            <person name="Satake H."/>
            <person name="Nakayama K."/>
        </authorList>
    </citation>
    <scope>NUCLEOTIDE SEQUENCE</scope>
</reference>
<dbReference type="EMBL" id="BQNB010017081">
    <property type="protein sequence ID" value="GJT59122.1"/>
    <property type="molecule type" value="Genomic_DNA"/>
</dbReference>
<reference evidence="2" key="1">
    <citation type="journal article" date="2022" name="Int. J. Mol. Sci.">
        <title>Draft Genome of Tanacetum Coccineum: Genomic Comparison of Closely Related Tanacetum-Family Plants.</title>
        <authorList>
            <person name="Yamashiro T."/>
            <person name="Shiraishi A."/>
            <person name="Nakayama K."/>
            <person name="Satake H."/>
        </authorList>
    </citation>
    <scope>NUCLEOTIDE SEQUENCE</scope>
</reference>
<accession>A0ABQ5F959</accession>
<feature type="region of interest" description="Disordered" evidence="1">
    <location>
        <begin position="1"/>
        <end position="23"/>
    </location>
</feature>
<evidence type="ECO:0000313" key="2">
    <source>
        <dbReference type="EMBL" id="GJT59122.1"/>
    </source>
</evidence>
<comment type="caution">
    <text evidence="2">The sequence shown here is derived from an EMBL/GenBank/DDBJ whole genome shotgun (WGS) entry which is preliminary data.</text>
</comment>
<sequence length="288" mass="33465">MEEEDESRDIEQGNPGNRAYRDTKEVEEVGEWMKYEEPIDLVDTNEESIYESLIEKMPSCSLNFDFRIGKGDPSNLRIPCMIGRKFITNAYIDLDSPMNVMSLACYNAIRNHGYEFKGHNFIGIGRDMHVFVRNMSHVMDFTILENIEANIDPSLSHVVFDRPFIKITKLILDKEQGLITFTDGIKKVTFKTPYRDSEMDDLTSDEHDLLSSRVILSEDYYRRGCERASDIESGVYMNVDKLGPSYKEETNILMRYLKLMEIEDLVMFDKENPGSALDFRMDDSWMTI</sequence>
<evidence type="ECO:0000313" key="3">
    <source>
        <dbReference type="Proteomes" id="UP001151760"/>
    </source>
</evidence>
<dbReference type="Proteomes" id="UP001151760">
    <property type="component" value="Unassembled WGS sequence"/>
</dbReference>
<organism evidence="2 3">
    <name type="scientific">Tanacetum coccineum</name>
    <dbReference type="NCBI Taxonomy" id="301880"/>
    <lineage>
        <taxon>Eukaryota</taxon>
        <taxon>Viridiplantae</taxon>
        <taxon>Streptophyta</taxon>
        <taxon>Embryophyta</taxon>
        <taxon>Tracheophyta</taxon>
        <taxon>Spermatophyta</taxon>
        <taxon>Magnoliopsida</taxon>
        <taxon>eudicotyledons</taxon>
        <taxon>Gunneridae</taxon>
        <taxon>Pentapetalae</taxon>
        <taxon>asterids</taxon>
        <taxon>campanulids</taxon>
        <taxon>Asterales</taxon>
        <taxon>Asteraceae</taxon>
        <taxon>Asteroideae</taxon>
        <taxon>Anthemideae</taxon>
        <taxon>Anthemidinae</taxon>
        <taxon>Tanacetum</taxon>
    </lineage>
</organism>
<evidence type="ECO:0000256" key="1">
    <source>
        <dbReference type="SAM" id="MobiDB-lite"/>
    </source>
</evidence>
<keyword evidence="3" id="KW-1185">Reference proteome</keyword>
<name>A0ABQ5F959_9ASTR</name>
<protein>
    <submittedName>
        <fullName evidence="2">Uncharacterized protein</fullName>
    </submittedName>
</protein>
<gene>
    <name evidence="2" type="ORF">Tco_1002655</name>
</gene>
<proteinExistence type="predicted"/>